<reference evidence="7 8" key="1">
    <citation type="submission" date="2017-05" db="EMBL/GenBank/DDBJ databases">
        <title>PacBio assembly of a Plasmodium knowlesi genome sequence with Hi-C correction and manual annotation of the SICAvar gene family.</title>
        <authorList>
            <person name="Lapp S.A."/>
            <person name="Geraldo J.A."/>
            <person name="Chien J.-T."/>
            <person name="Ay F."/>
            <person name="Pakala S.B."/>
            <person name="Batugedara G."/>
            <person name="Humphrey J.C."/>
            <person name="Debarry J.D."/>
            <person name="Le Roch K.G."/>
            <person name="Galinski M.R."/>
            <person name="Kissinger J.C."/>
        </authorList>
    </citation>
    <scope>NUCLEOTIDE SEQUENCE [LARGE SCALE GENOMIC DNA]</scope>
    <source>
        <strain evidence="8">Malayan Strain Pk1 (A+)</strain>
    </source>
</reference>
<evidence type="ECO:0000256" key="5">
    <source>
        <dbReference type="SAM" id="Coils"/>
    </source>
</evidence>
<feature type="compositionally biased region" description="Basic and acidic residues" evidence="6">
    <location>
        <begin position="1929"/>
        <end position="1993"/>
    </location>
</feature>
<dbReference type="OrthoDB" id="10255522at2759"/>
<gene>
    <name evidence="7" type="ORF">PKNOH_S01017200</name>
</gene>
<dbReference type="Proteomes" id="UP000195012">
    <property type="component" value="Unassembled WGS sequence"/>
</dbReference>
<accession>A0A1Y3DVB3</accession>
<evidence type="ECO:0000256" key="1">
    <source>
        <dbReference type="ARBA" id="ARBA00004300"/>
    </source>
</evidence>
<feature type="compositionally biased region" description="Basic and acidic residues" evidence="6">
    <location>
        <begin position="1793"/>
        <end position="1802"/>
    </location>
</feature>
<dbReference type="VEuPathDB" id="PlasmoDB:PKNOH_S01017200"/>
<evidence type="ECO:0000256" key="4">
    <source>
        <dbReference type="ARBA" id="ARBA00023212"/>
    </source>
</evidence>
<evidence type="ECO:0000256" key="3">
    <source>
        <dbReference type="ARBA" id="ARBA00023054"/>
    </source>
</evidence>
<dbReference type="PANTHER" id="PTHR44981:SF2">
    <property type="entry name" value="PERICENTRIN-LIKE PROTEIN, ISOFORM F"/>
    <property type="match status" value="1"/>
</dbReference>
<dbReference type="Gene3D" id="1.10.287.1490">
    <property type="match status" value="1"/>
</dbReference>
<evidence type="ECO:0000256" key="6">
    <source>
        <dbReference type="SAM" id="MobiDB-lite"/>
    </source>
</evidence>
<dbReference type="GO" id="GO:0007165">
    <property type="term" value="P:signal transduction"/>
    <property type="evidence" value="ECO:0007669"/>
    <property type="project" value="InterPro"/>
</dbReference>
<feature type="compositionally biased region" description="Polar residues" evidence="6">
    <location>
        <begin position="1994"/>
        <end position="2012"/>
    </location>
</feature>
<comment type="caution">
    <text evidence="7">The sequence shown here is derived from an EMBL/GenBank/DDBJ whole genome shotgun (WGS) entry which is preliminary data.</text>
</comment>
<dbReference type="PANTHER" id="PTHR44981">
    <property type="entry name" value="PERICENTRIN-LIKE PROTEIN, ISOFORM F"/>
    <property type="match status" value="1"/>
</dbReference>
<comment type="subcellular location">
    <subcellularLocation>
        <location evidence="1">Cytoplasm</location>
        <location evidence="1">Cytoskeleton</location>
        <location evidence="1">Microtubule organizing center</location>
        <location evidence="1">Centrosome</location>
    </subcellularLocation>
</comment>
<feature type="region of interest" description="Disordered" evidence="6">
    <location>
        <begin position="1648"/>
        <end position="1669"/>
    </location>
</feature>
<keyword evidence="3 5" id="KW-0175">Coiled coil</keyword>
<dbReference type="VEuPathDB" id="PlasmoDB:PKA1H_010013700"/>
<dbReference type="InterPro" id="IPR028745">
    <property type="entry name" value="AKAP9/Pericentrin"/>
</dbReference>
<name>A0A1Y3DVB3_PLAKN</name>
<protein>
    <submittedName>
        <fullName evidence="7">Uncharacterized protein</fullName>
    </submittedName>
</protein>
<organism evidence="7 8">
    <name type="scientific">Plasmodium knowlesi</name>
    <dbReference type="NCBI Taxonomy" id="5850"/>
    <lineage>
        <taxon>Eukaryota</taxon>
        <taxon>Sar</taxon>
        <taxon>Alveolata</taxon>
        <taxon>Apicomplexa</taxon>
        <taxon>Aconoidasida</taxon>
        <taxon>Haemosporida</taxon>
        <taxon>Plasmodiidae</taxon>
        <taxon>Plasmodium</taxon>
        <taxon>Plasmodium (Plasmodium)</taxon>
    </lineage>
</organism>
<feature type="region of interest" description="Disordered" evidence="6">
    <location>
        <begin position="1866"/>
        <end position="2047"/>
    </location>
</feature>
<evidence type="ECO:0000313" key="8">
    <source>
        <dbReference type="Proteomes" id="UP000195012"/>
    </source>
</evidence>
<dbReference type="GO" id="GO:0060090">
    <property type="term" value="F:molecular adaptor activity"/>
    <property type="evidence" value="ECO:0007669"/>
    <property type="project" value="InterPro"/>
</dbReference>
<keyword evidence="2" id="KW-0963">Cytoplasm</keyword>
<dbReference type="OMA" id="RKIYFCK"/>
<feature type="coiled-coil region" evidence="5">
    <location>
        <begin position="1534"/>
        <end position="1585"/>
    </location>
</feature>
<feature type="region of interest" description="Disordered" evidence="6">
    <location>
        <begin position="1225"/>
        <end position="1248"/>
    </location>
</feature>
<proteinExistence type="predicted"/>
<feature type="region of interest" description="Disordered" evidence="6">
    <location>
        <begin position="214"/>
        <end position="252"/>
    </location>
</feature>
<feature type="region of interest" description="Disordered" evidence="6">
    <location>
        <begin position="1775"/>
        <end position="1802"/>
    </location>
</feature>
<dbReference type="VEuPathDB" id="PlasmoDB:PKNH_0108900"/>
<evidence type="ECO:0000313" key="7">
    <source>
        <dbReference type="EMBL" id="OTN68623.1"/>
    </source>
</evidence>
<keyword evidence="4" id="KW-0206">Cytoskeleton</keyword>
<dbReference type="EMBL" id="NETL01000015">
    <property type="protein sequence ID" value="OTN68623.1"/>
    <property type="molecule type" value="Genomic_DNA"/>
</dbReference>
<feature type="compositionally biased region" description="Polar residues" evidence="6">
    <location>
        <begin position="1899"/>
        <end position="1908"/>
    </location>
</feature>
<evidence type="ECO:0000256" key="2">
    <source>
        <dbReference type="ARBA" id="ARBA00022490"/>
    </source>
</evidence>
<feature type="region of interest" description="Disordered" evidence="6">
    <location>
        <begin position="1267"/>
        <end position="1286"/>
    </location>
</feature>
<dbReference type="GO" id="GO:0005813">
    <property type="term" value="C:centrosome"/>
    <property type="evidence" value="ECO:0007669"/>
    <property type="project" value="UniProtKB-SubCell"/>
</dbReference>
<sequence>MNQVASFKNEGRRNCVGQGDDGGRLKREKIKNICKKINHLKRKVCSSTDYFKCVEILFHKAGSKCAVPKRKKKSVKRGGGPVSASPKRGILFRGKINHVEFFDAPKLFALFEKHAGEVVHGAVNTGSHTEGNTEDHFAAQLARYKPTLSNGNEFVCSLREEPLSLEKNALPGTERVPSQTFQSSGKDLICCNHQWGDVISNPGCTLNGNNAEEPRWVNDDQPSGQVFTNEGKINGENTPQDNKRKKKQVDNLGHYSSINKRMKLGKCEDDENTNRVSPEQLKVDVAQLAPRQQVEWDDSPRGTRMKCVLQDVPIGQNVCHVKDMPPSYTGRMAPKTILQKRTTIIEEGIVKKKILMLKISSIVFNHGEGPMEKTSQVNTLGNALEGRKSIQTDEGNDSYVMTIPTDEVQSKLSRRFTTDDKYMEDEMKMEEDIQFVYNLFCILVVHMNSLFSMCTELLRYNFSDLTFEQKELSSQSKRLIKLIREYQKEESFVIRFAKYILSFCRRDAHIGKGTNKRHSQHGLQPPRRGTIANLDMKFLKKIIKALLKWKQQDQNIQVVITQNKGDNQTNIFKIEIGNHQMVKQNFYVRKLYFCKYNGELFTYLKRLSAVHSQSNWGSTEGEKNDPDGINTGVDKFDGDATNEVALNRVSLYQRCFSPLWKTREGEASAELKEGVELNNGAEKASRMRCTTGSYEGIENYHSASDTDGSFEGDPNEEGEENSICLELFSSRQSNLTKNQMKIIFYLNKILTEEIRCSQDLRIRSKREVEQTEILLWEVKRLQDILSRSDIGVKNTRTTERVLYKTVQMERSTEFFPHQDGKDTHLMEQTTFDENEIDQSIWRRNTELFNVTNDAHGMGGRNSLSFTAAEGEKCVNPFYHPDDFTKGNLIRAFPYEQGIMVTSSKDDGNISKVRQLIGKIFDELMKCHVNTSHPCDKDITTKVDAVEEGHREQPPLEQDPRIKELMEELQMVKKENSEFAEFLEREKRLTSQLSLEVEKQKEVLMEVESKLENERKRNEDLRVHLEKEELVNDALFSQMEEERKVNSDAKGRLAELETKLEEEKGRSNSLEEELAEERERCSLLEAQLTEERERCSLLEAQLTEERERCSLLEAELTEERDNVTALKTELEEERDNVTTLKTELEGERDNVTALKIELEEERDNVTTLKTELEEERDNVIALKTELEGERDNVTTLKTELEEERDNVIALKTELEGERDNVTTLKTELEEEKGRSNSLEEELAEERERFSSLEAELTEERDNVTTLKTELEGEKGRSNSLEEELAEERERFSSLEAELTEERDNVTTLKTELEGEKGRSNSLEEELAEERERCSLLEAQLTEEREIVTTLKTELEEERDNVTTLKMELEGERDNVTTLKMELEGERDNVTALKTELEGEKNVNDCLREELEKEKEIISSIEGELQNERETRASIFAQVEKQNEQLKQQEEEMRRMKKDLEEQIERNAFLEGDKKELPSVKMEKDKEKAIINLIDEKKKEFSDEPKKEINYGHLYDEFVETLVEKESLEKENEFMMNHFNEKIERLREQAKYFDEKISHYKSLCESYERTNMQVDRCMNKLDEMIEEIELYPNVSDVKWKEKLANIKKVAKDIKNIYEVEKVVTDNPLLDEIIMEKNILMEKILQLESEKANRPVQTTDEGETQSRKDIPDEETRKYMEEMNFKSLRDFFSFHLNILNEFSFTKNCYNQLVEENLMKGREYENEIALLKKMVKEKESEVGVSDENCKSLMLEVENLKYILNDLFTCGGGRVRTAKEEKNSPMVQGRVGEKLSPSVKEKVEEKLSPSVKEKVEEKLSPSVKEKVEEKLSPVVQERVEDSVLISALQEESMVTKELSHIAPNESTLLAEEVPSVGDALSSVSPESAKDRTLQRTPVTVDSKISRSGRNSNGGAASKGRRTTPRNGAGRGKRGTSKEAEKKGDSNDEHRDERKDEHRDERKDEHSGGRKDEHSGGQKDKHWEERKGESQSRTETKTNKETSGNKNCRGNRSRSGSKSIHTERGKVGSDSLVSGSVAEEGGRKYQLRSSNRRK</sequence>
<dbReference type="eggNOG" id="ENOG502SBRG">
    <property type="taxonomic scope" value="Eukaryota"/>
</dbReference>